<evidence type="ECO:0000256" key="6">
    <source>
        <dbReference type="ARBA" id="ARBA00022801"/>
    </source>
</evidence>
<dbReference type="SUPFAM" id="SSF53098">
    <property type="entry name" value="Ribonuclease H-like"/>
    <property type="match status" value="1"/>
</dbReference>
<dbReference type="CDD" id="cd09274">
    <property type="entry name" value="RNase_HI_RT_Ty3"/>
    <property type="match status" value="1"/>
</dbReference>
<feature type="region of interest" description="Disordered" evidence="9">
    <location>
        <begin position="339"/>
        <end position="372"/>
    </location>
</feature>
<dbReference type="Proteomes" id="UP001231189">
    <property type="component" value="Unassembled WGS sequence"/>
</dbReference>
<dbReference type="CDD" id="cd00303">
    <property type="entry name" value="retropepsin_like"/>
    <property type="match status" value="1"/>
</dbReference>
<dbReference type="Gene3D" id="2.40.70.10">
    <property type="entry name" value="Acid Proteases"/>
    <property type="match status" value="1"/>
</dbReference>
<keyword evidence="6" id="KW-0378">Hydrolase</keyword>
<dbReference type="Pfam" id="PF03732">
    <property type="entry name" value="Retrotrans_gag"/>
    <property type="match status" value="1"/>
</dbReference>
<feature type="compositionally biased region" description="Basic and acidic residues" evidence="9">
    <location>
        <begin position="339"/>
        <end position="356"/>
    </location>
</feature>
<keyword evidence="7" id="KW-0695">RNA-directed DNA polymerase</keyword>
<dbReference type="InterPro" id="IPR005162">
    <property type="entry name" value="Retrotrans_gag_dom"/>
</dbReference>
<dbReference type="PANTHER" id="PTHR37984">
    <property type="entry name" value="PROTEIN CBG26694"/>
    <property type="match status" value="1"/>
</dbReference>
<dbReference type="SUPFAM" id="SSF50630">
    <property type="entry name" value="Acid proteases"/>
    <property type="match status" value="1"/>
</dbReference>
<dbReference type="GO" id="GO:0004519">
    <property type="term" value="F:endonuclease activity"/>
    <property type="evidence" value="ECO:0007669"/>
    <property type="project" value="UniProtKB-KW"/>
</dbReference>
<evidence type="ECO:0000313" key="13">
    <source>
        <dbReference type="Proteomes" id="UP001231189"/>
    </source>
</evidence>
<feature type="domain" description="CCHC-type" evidence="10">
    <location>
        <begin position="639"/>
        <end position="654"/>
    </location>
</feature>
<feature type="compositionally biased region" description="Low complexity" evidence="9">
    <location>
        <begin position="689"/>
        <end position="709"/>
    </location>
</feature>
<keyword evidence="2" id="KW-0808">Transferase</keyword>
<evidence type="ECO:0000256" key="9">
    <source>
        <dbReference type="SAM" id="MobiDB-lite"/>
    </source>
</evidence>
<evidence type="ECO:0000256" key="4">
    <source>
        <dbReference type="ARBA" id="ARBA00022722"/>
    </source>
</evidence>
<evidence type="ECO:0000313" key="12">
    <source>
        <dbReference type="EMBL" id="KAK1558121.1"/>
    </source>
</evidence>
<evidence type="ECO:0000256" key="7">
    <source>
        <dbReference type="ARBA" id="ARBA00022918"/>
    </source>
</evidence>
<dbReference type="Gene3D" id="3.30.70.270">
    <property type="match status" value="2"/>
</dbReference>
<feature type="region of interest" description="Disordered" evidence="9">
    <location>
        <begin position="589"/>
        <end position="631"/>
    </location>
</feature>
<feature type="compositionally biased region" description="Polar residues" evidence="9">
    <location>
        <begin position="619"/>
        <end position="631"/>
    </location>
</feature>
<feature type="region of interest" description="Disordered" evidence="9">
    <location>
        <begin position="1876"/>
        <end position="1902"/>
    </location>
</feature>
<evidence type="ECO:0000256" key="3">
    <source>
        <dbReference type="ARBA" id="ARBA00022695"/>
    </source>
</evidence>
<evidence type="ECO:0000259" key="10">
    <source>
        <dbReference type="PROSITE" id="PS50158"/>
    </source>
</evidence>
<sequence>MAATPSPRESPDAIMANTFPKRTLRKVEGWLGDYDGPITALLCGMLKELHCDPRIPVIKYTYYDGEILAKCRVSVQLPEKLLMSRIMPYGEAKTITTAYHMGLFKAILEIRQHKSVELLCSEFSHIPHAEEDEDPTLNHLVLAHRSPEAAAQHMDSCKSLLTTMYLLHMKMRGEIDHMLAEFTDPDKVQTRMRDLRAQPQHTTPFFNPDSNVDLSDQWSKRNPLTRDPLTPNFVPHYPHVSASYDTGYGGDHSWNINCSESPIENSTGWRFGEPFGDEEEPIPCDTGDESDAVNQNVNQSFEQKEKDTNSISLDLEMGLPKTSQYVVGLGEMALVETEEARREREAREKEEADAAARAENAPPPPHPMLHPDFQQYMRSMEEDRRRYQESQSKNMQDFFTHVINDRGNEGKGVTLSDFQNARPLPFTSAPEPMDAEDWLMDTERKLKTVGCNDEEKIRYTTYLLSGPAASWWENLVAVHPPDKVFTWEEFKKKFRDAHVPDSVVELKKREFEELRQNTAPIMQYVRDFNRLSRYAPEDVDTEEKRKKRFMKGMNPYMKMQLRLARTAEFQELIDSAITFEDDYRQVQEDRRKRARIEPRKYPISKPTPDRSFKPRYRPTTGNQYNRGGQSQNPISQIICNNCGLKGHLQKDCQKPRIICYGCGKEGHIKPECPNKSSWSGQSSGGRGGNNNNNRNNNNNNNRNYNNNNNKRGKPYGKLNCTSLEQAEESDQTVLGTLSILTHPGKVLFDTGATTSFLALEFVEKFGLRCSKLETPITVLSAGGTILVTHVKEAQVLTICDCVYFADLFIIPMKDISVILGMDWLTENGAVINCGDKTVSLRNSIGGRIVFQGDKYSELEIGLELNSLKEVRIEDIPVVNEFKDVFPKELPGMPPDREIEFTIDLIPGTAPIAQPPYKMGPKELVELKAQIDELEQKGFIQESVSPWGTPVIFVDKRDGGKRMCGDYRNLNNVTIKNKYPLPRIQDLFDQVQGAGVFSKIDLRSGYHQIKIKKEDVPKTAFVSRYGHHEYLVVPFGLTNAPAIFMNLMNKIFMKYLDKFVIVFIDDILIYSKDKEEHAKHLKIVLQTLREHQLYAKFSKCKFWLDSVEFLGHVITKEGIAVNPSKVQSVLEWKSPKNAKEIRGFLGMAGYYRRFIEGFSKIAGPMTKLLKKNTPFVWTDECEASFQTLKDKLTTAPVLAVPEPGKDYTVYCDASKNGLGCVLMQDRKVIAYGSRQLKPHEHNYPVHDLELAAVVYALKSWRQFLYGSKCELYTDHKSLKYFFTQKELNMRQKRWLELIKDYDLKINYTPGKANVVADALSRKSTENQPTEWEIPKELRKELEDAQILFIQGDEKGSIATMRIMDEMYSDLKYEIIRKQADDLFIQEEIKRIGEGRPSEFHLGDFDSLYFQKRICVPDDPEVKSIILKEAHETPYSIHPGSTKMYMDLKEMFWWNNMKREIAQYVSECHTCQRVKAEHQSPAGLLKPLEIPEWKWDEIGMDFVTGLPMTSKRKDMIWVIVDRLTKSAHFIAVNTKDTAEKLVDIYVKEIVSKHGVPKKIVSDRAIMANTFPKRTLRKVEGWLGDYDGPITALLCGMLKELHCDPRIPVIKYTYYDGEILAKCRVSVQLPEKLLMSRIMPYGEAKTITTAYHMGLFKAILEIRQHKSVELLCSEFSHIPHAEEDEDPTLNHLVLAHRSPEAAAQHMDSCKSLLTTMYLLHMKMRGEIDHMLAEFTDPDKVQTRMRDLRAQPQHTTPFFNPDSDVDLSDQWSKRNPLTRDPLTPNFVPHYPHVSASYDTGYGGDHSWNINCSESPIENSTGWRFGEPFGDEEEPIPCDTGDESDAVNQNVNQSFEQKEKDTNSISLDLEMGLPKTSQYVVGESSGTKKKKKKKMRGQVNRNPPWMTGEEELYSTGDMYESLSSYFGMTDLCLGTSSDSDYIPTGRTFIPDGLRRTDRCTGWTPGMYAEANEDDEE</sequence>
<dbReference type="Gene3D" id="4.10.60.10">
    <property type="entry name" value="Zinc finger, CCHC-type"/>
    <property type="match status" value="1"/>
</dbReference>
<keyword evidence="5" id="KW-0255">Endonuclease</keyword>
<dbReference type="InterPro" id="IPR041588">
    <property type="entry name" value="Integrase_H2C2"/>
</dbReference>
<feature type="domain" description="CCHC-type" evidence="10">
    <location>
        <begin position="659"/>
        <end position="674"/>
    </location>
</feature>
<dbReference type="InterPro" id="IPR036397">
    <property type="entry name" value="RNaseH_sf"/>
</dbReference>
<evidence type="ECO:0000256" key="8">
    <source>
        <dbReference type="PROSITE-ProRule" id="PRU00047"/>
    </source>
</evidence>
<dbReference type="InterPro" id="IPR012337">
    <property type="entry name" value="RNaseH-like_sf"/>
</dbReference>
<dbReference type="InterPro" id="IPR050951">
    <property type="entry name" value="Retrovirus_Pol_polyprotein"/>
</dbReference>
<dbReference type="GO" id="GO:0008270">
    <property type="term" value="F:zinc ion binding"/>
    <property type="evidence" value="ECO:0007669"/>
    <property type="project" value="UniProtKB-KW"/>
</dbReference>
<organism evidence="12 13">
    <name type="scientific">Lolium multiflorum</name>
    <name type="common">Italian ryegrass</name>
    <name type="synonym">Lolium perenne subsp. multiflorum</name>
    <dbReference type="NCBI Taxonomy" id="4521"/>
    <lineage>
        <taxon>Eukaryota</taxon>
        <taxon>Viridiplantae</taxon>
        <taxon>Streptophyta</taxon>
        <taxon>Embryophyta</taxon>
        <taxon>Tracheophyta</taxon>
        <taxon>Spermatophyta</taxon>
        <taxon>Magnoliopsida</taxon>
        <taxon>Liliopsida</taxon>
        <taxon>Poales</taxon>
        <taxon>Poaceae</taxon>
        <taxon>BOP clade</taxon>
        <taxon>Pooideae</taxon>
        <taxon>Poodae</taxon>
        <taxon>Poeae</taxon>
        <taxon>Poeae Chloroplast Group 2 (Poeae type)</taxon>
        <taxon>Loliodinae</taxon>
        <taxon>Loliinae</taxon>
        <taxon>Lolium</taxon>
    </lineage>
</organism>
<dbReference type="Gene3D" id="3.30.420.10">
    <property type="entry name" value="Ribonuclease H-like superfamily/Ribonuclease H"/>
    <property type="match status" value="1"/>
</dbReference>
<keyword evidence="13" id="KW-1185">Reference proteome</keyword>
<keyword evidence="8" id="KW-0479">Metal-binding</keyword>
<dbReference type="Gene3D" id="1.10.340.70">
    <property type="match status" value="1"/>
</dbReference>
<dbReference type="FunFam" id="3.30.70.270:FF:000020">
    <property type="entry name" value="Transposon Tf2-6 polyprotein-like Protein"/>
    <property type="match status" value="1"/>
</dbReference>
<dbReference type="Pfam" id="PF08284">
    <property type="entry name" value="RVP_2"/>
    <property type="match status" value="1"/>
</dbReference>
<evidence type="ECO:0000256" key="5">
    <source>
        <dbReference type="ARBA" id="ARBA00022759"/>
    </source>
</evidence>
<dbReference type="PROSITE" id="PS50878">
    <property type="entry name" value="RT_POL"/>
    <property type="match status" value="1"/>
</dbReference>
<dbReference type="Pfam" id="PF17917">
    <property type="entry name" value="RT_RNaseH"/>
    <property type="match status" value="1"/>
</dbReference>
<dbReference type="GO" id="GO:0004190">
    <property type="term" value="F:aspartic-type endopeptidase activity"/>
    <property type="evidence" value="ECO:0007669"/>
    <property type="project" value="InterPro"/>
</dbReference>
<dbReference type="Pfam" id="PF00078">
    <property type="entry name" value="RVT_1"/>
    <property type="match status" value="1"/>
</dbReference>
<reference evidence="12" key="1">
    <citation type="submission" date="2023-07" db="EMBL/GenBank/DDBJ databases">
        <title>A chromosome-level genome assembly of Lolium multiflorum.</title>
        <authorList>
            <person name="Chen Y."/>
            <person name="Copetti D."/>
            <person name="Kolliker R."/>
            <person name="Studer B."/>
        </authorList>
    </citation>
    <scope>NUCLEOTIDE SEQUENCE</scope>
    <source>
        <strain evidence="12">02402/16</strain>
        <tissue evidence="12">Leaf</tissue>
    </source>
</reference>
<dbReference type="Pfam" id="PF00098">
    <property type="entry name" value="zf-CCHC"/>
    <property type="match status" value="1"/>
</dbReference>
<dbReference type="SUPFAM" id="SSF56672">
    <property type="entry name" value="DNA/RNA polymerases"/>
    <property type="match status" value="1"/>
</dbReference>
<keyword evidence="4" id="KW-0540">Nuclease</keyword>
<dbReference type="GO" id="GO:0003676">
    <property type="term" value="F:nucleic acid binding"/>
    <property type="evidence" value="ECO:0007669"/>
    <property type="project" value="InterPro"/>
</dbReference>
<keyword evidence="3" id="KW-0548">Nucleotidyltransferase</keyword>
<dbReference type="EC" id="2.7.7.49" evidence="1"/>
<dbReference type="PROSITE" id="PS50158">
    <property type="entry name" value="ZF_CCHC"/>
    <property type="match status" value="2"/>
</dbReference>
<gene>
    <name evidence="12" type="ORF">QYE76_059219</name>
</gene>
<dbReference type="FunFam" id="3.10.20.370:FF:000001">
    <property type="entry name" value="Retrovirus-related Pol polyprotein from transposon 17.6-like protein"/>
    <property type="match status" value="1"/>
</dbReference>
<protein>
    <recommendedName>
        <fullName evidence="1">RNA-directed DNA polymerase</fullName>
        <ecNumber evidence="1">2.7.7.49</ecNumber>
    </recommendedName>
</protein>
<evidence type="ECO:0000259" key="11">
    <source>
        <dbReference type="PROSITE" id="PS50878"/>
    </source>
</evidence>
<dbReference type="GO" id="GO:0006508">
    <property type="term" value="P:proteolysis"/>
    <property type="evidence" value="ECO:0007669"/>
    <property type="project" value="InterPro"/>
</dbReference>
<dbReference type="InterPro" id="IPR001878">
    <property type="entry name" value="Znf_CCHC"/>
</dbReference>
<feature type="domain" description="Reverse transcriptase" evidence="11">
    <location>
        <begin position="934"/>
        <end position="1113"/>
    </location>
</feature>
<proteinExistence type="predicted"/>
<dbReference type="InterPro" id="IPR043502">
    <property type="entry name" value="DNA/RNA_pol_sf"/>
</dbReference>
<comment type="caution">
    <text evidence="12">The sequence shown here is derived from an EMBL/GenBank/DDBJ whole genome shotgun (WGS) entry which is preliminary data.</text>
</comment>
<keyword evidence="8" id="KW-0863">Zinc-finger</keyword>
<dbReference type="GO" id="GO:0003964">
    <property type="term" value="F:RNA-directed DNA polymerase activity"/>
    <property type="evidence" value="ECO:0007669"/>
    <property type="project" value="UniProtKB-KW"/>
</dbReference>
<dbReference type="EMBL" id="JAUUTY010001343">
    <property type="protein sequence ID" value="KAK1558121.1"/>
    <property type="molecule type" value="Genomic_DNA"/>
</dbReference>
<dbReference type="SMART" id="SM00343">
    <property type="entry name" value="ZnF_C2HC"/>
    <property type="match status" value="2"/>
</dbReference>
<dbReference type="InterPro" id="IPR021109">
    <property type="entry name" value="Peptidase_aspartic_dom_sf"/>
</dbReference>
<dbReference type="PANTHER" id="PTHR37984:SF5">
    <property type="entry name" value="PROTEIN NYNRIN-LIKE"/>
    <property type="match status" value="1"/>
</dbReference>
<keyword evidence="8" id="KW-0862">Zinc</keyword>
<dbReference type="InterPro" id="IPR043128">
    <property type="entry name" value="Rev_trsase/Diguanyl_cyclase"/>
</dbReference>
<dbReference type="SUPFAM" id="SSF57756">
    <property type="entry name" value="Retrovirus zinc finger-like domains"/>
    <property type="match status" value="1"/>
</dbReference>
<feature type="compositionally biased region" description="Basic and acidic residues" evidence="9">
    <location>
        <begin position="589"/>
        <end position="600"/>
    </location>
</feature>
<evidence type="ECO:0000256" key="1">
    <source>
        <dbReference type="ARBA" id="ARBA00012493"/>
    </source>
</evidence>
<accession>A0AAD8UV90</accession>
<feature type="region of interest" description="Disordered" evidence="9">
    <location>
        <begin position="673"/>
        <end position="711"/>
    </location>
</feature>
<feature type="compositionally biased region" description="Basic residues" evidence="9">
    <location>
        <begin position="1882"/>
        <end position="1891"/>
    </location>
</feature>
<dbReference type="Gene3D" id="3.10.10.10">
    <property type="entry name" value="HIV Type 1 Reverse Transcriptase, subunit A, domain 1"/>
    <property type="match status" value="1"/>
</dbReference>
<dbReference type="InterPro" id="IPR001969">
    <property type="entry name" value="Aspartic_peptidase_AS"/>
</dbReference>
<dbReference type="InterPro" id="IPR041373">
    <property type="entry name" value="RT_RNaseH"/>
</dbReference>
<name>A0AAD8UV90_LOLMU</name>
<dbReference type="InterPro" id="IPR000477">
    <property type="entry name" value="RT_dom"/>
</dbReference>
<dbReference type="InterPro" id="IPR036875">
    <property type="entry name" value="Znf_CCHC_sf"/>
</dbReference>
<dbReference type="PROSITE" id="PS00141">
    <property type="entry name" value="ASP_PROTEASE"/>
    <property type="match status" value="1"/>
</dbReference>
<dbReference type="CDD" id="cd01647">
    <property type="entry name" value="RT_LTR"/>
    <property type="match status" value="1"/>
</dbReference>
<evidence type="ECO:0000256" key="2">
    <source>
        <dbReference type="ARBA" id="ARBA00022679"/>
    </source>
</evidence>
<dbReference type="Pfam" id="PF17921">
    <property type="entry name" value="Integrase_H2C2"/>
    <property type="match status" value="1"/>
</dbReference>